<evidence type="ECO:0000256" key="5">
    <source>
        <dbReference type="SAM" id="SignalP"/>
    </source>
</evidence>
<dbReference type="Pfam" id="PF25917">
    <property type="entry name" value="BSH_RND"/>
    <property type="match status" value="1"/>
</dbReference>
<dbReference type="InterPro" id="IPR006143">
    <property type="entry name" value="RND_pump_MFP"/>
</dbReference>
<dbReference type="Gene3D" id="2.40.30.170">
    <property type="match status" value="1"/>
</dbReference>
<feature type="domain" description="Multidrug resistance protein MdtA-like C-terminal permuted SH3" evidence="9">
    <location>
        <begin position="301"/>
        <end position="359"/>
    </location>
</feature>
<dbReference type="GO" id="GO:0005886">
    <property type="term" value="C:plasma membrane"/>
    <property type="evidence" value="ECO:0007669"/>
    <property type="project" value="TreeGrafter"/>
</dbReference>
<evidence type="ECO:0000256" key="3">
    <source>
        <dbReference type="SAM" id="Coils"/>
    </source>
</evidence>
<feature type="region of interest" description="Disordered" evidence="4">
    <location>
        <begin position="374"/>
        <end position="397"/>
    </location>
</feature>
<protein>
    <submittedName>
        <fullName evidence="10">Hemolysin D</fullName>
    </submittedName>
</protein>
<dbReference type="Pfam" id="PF25967">
    <property type="entry name" value="RND-MFP_C"/>
    <property type="match status" value="1"/>
</dbReference>
<gene>
    <name evidence="10" type="ORF">UC35_02035</name>
</gene>
<evidence type="ECO:0000259" key="6">
    <source>
        <dbReference type="Pfam" id="PF25876"/>
    </source>
</evidence>
<dbReference type="Proteomes" id="UP000070433">
    <property type="component" value="Chromosome"/>
</dbReference>
<feature type="domain" description="Multidrug resistance protein MdtA-like beta-barrel" evidence="8">
    <location>
        <begin position="207"/>
        <end position="294"/>
    </location>
</feature>
<comment type="subcellular location">
    <subcellularLocation>
        <location evidence="1">Cell envelope</location>
    </subcellularLocation>
</comment>
<dbReference type="Gene3D" id="1.10.287.470">
    <property type="entry name" value="Helix hairpin bin"/>
    <property type="match status" value="1"/>
</dbReference>
<feature type="signal peptide" evidence="5">
    <location>
        <begin position="1"/>
        <end position="18"/>
    </location>
</feature>
<comment type="similarity">
    <text evidence="2">Belongs to the membrane fusion protein (MFP) (TC 8.A.1) family.</text>
</comment>
<evidence type="ECO:0000256" key="1">
    <source>
        <dbReference type="ARBA" id="ARBA00004196"/>
    </source>
</evidence>
<feature type="domain" description="Multidrug resistance protein MdtA-like barrel-sandwich hybrid" evidence="7">
    <location>
        <begin position="62"/>
        <end position="197"/>
    </location>
</feature>
<dbReference type="NCBIfam" id="TIGR01730">
    <property type="entry name" value="RND_mfp"/>
    <property type="match status" value="1"/>
</dbReference>
<dbReference type="EMBL" id="CP010951">
    <property type="protein sequence ID" value="AMO21882.1"/>
    <property type="molecule type" value="Genomic_DNA"/>
</dbReference>
<dbReference type="OrthoDB" id="9783047at2"/>
<keyword evidence="11" id="KW-1185">Reference proteome</keyword>
<dbReference type="SUPFAM" id="SSF111369">
    <property type="entry name" value="HlyD-like secretion proteins"/>
    <property type="match status" value="1"/>
</dbReference>
<feature type="domain" description="Multidrug resistance protein MdtA-like alpha-helical hairpin" evidence="6">
    <location>
        <begin position="102"/>
        <end position="171"/>
    </location>
</feature>
<dbReference type="GO" id="GO:0046677">
    <property type="term" value="P:response to antibiotic"/>
    <property type="evidence" value="ECO:0007669"/>
    <property type="project" value="TreeGrafter"/>
</dbReference>
<name>A0A127JV37_9BURK</name>
<accession>A0A127JV37</accession>
<dbReference type="PATRIC" id="fig|94132.3.peg.404"/>
<dbReference type="Pfam" id="PF25944">
    <property type="entry name" value="Beta-barrel_RND"/>
    <property type="match status" value="1"/>
</dbReference>
<dbReference type="InterPro" id="IPR058626">
    <property type="entry name" value="MdtA-like_b-barrel"/>
</dbReference>
<feature type="chain" id="PRO_5007449610" evidence="5">
    <location>
        <begin position="19"/>
        <end position="397"/>
    </location>
</feature>
<dbReference type="GO" id="GO:0030313">
    <property type="term" value="C:cell envelope"/>
    <property type="evidence" value="ECO:0007669"/>
    <property type="project" value="UniProtKB-SubCell"/>
</dbReference>
<evidence type="ECO:0000256" key="2">
    <source>
        <dbReference type="ARBA" id="ARBA00009477"/>
    </source>
</evidence>
<keyword evidence="5" id="KW-0732">Signal</keyword>
<evidence type="ECO:0000313" key="11">
    <source>
        <dbReference type="Proteomes" id="UP000070433"/>
    </source>
</evidence>
<dbReference type="GO" id="GO:0022857">
    <property type="term" value="F:transmembrane transporter activity"/>
    <property type="evidence" value="ECO:0007669"/>
    <property type="project" value="InterPro"/>
</dbReference>
<dbReference type="PROSITE" id="PS51257">
    <property type="entry name" value="PROKAR_LIPOPROTEIN"/>
    <property type="match status" value="1"/>
</dbReference>
<dbReference type="Gene3D" id="2.40.50.100">
    <property type="match status" value="1"/>
</dbReference>
<dbReference type="Gene3D" id="2.40.420.20">
    <property type="match status" value="1"/>
</dbReference>
<dbReference type="FunFam" id="2.40.420.20:FF:000001">
    <property type="entry name" value="Efflux RND transporter periplasmic adaptor subunit"/>
    <property type="match status" value="1"/>
</dbReference>
<evidence type="ECO:0000256" key="4">
    <source>
        <dbReference type="SAM" id="MobiDB-lite"/>
    </source>
</evidence>
<proteinExistence type="inferred from homology"/>
<sequence length="397" mass="41984">MSYRQLMCVAALVPIALAGGCGGGKKAPAAGPMVAEVTTVTVQSREVPYLYEFVGQTESSQQVEIRARVEGFLEKRMYTEGTPVKPGQVMFVMDKKPFQAALQAAEGELAQQKARLTTARANLNRVRPLVQEDALAKKELDDAQGQEQAAAAAVESAQAKVINAKLNLGYTTITAPVAGLSSFAKVQDGAYVNAQNSLLTYVAKLDPMRVNFSVSENETLRLRSDLSKGRLKPSQDDKYMVDVVLADGSTFPTAGRITFADAAFSETTGTFLIRAELPNPQGTLRPGQFVRVKVRGFSRLNAIIVPQVAMQEGPRGTYVWIVGPDGKAAQRTVEAGVWMGDNWLVDSGLKDGEHVIVGGFLKLAPGVAVKETPAAASPASAPASAAAAAAGASGTKQ</sequence>
<evidence type="ECO:0000259" key="9">
    <source>
        <dbReference type="Pfam" id="PF25967"/>
    </source>
</evidence>
<evidence type="ECO:0000313" key="10">
    <source>
        <dbReference type="EMBL" id="AMO21882.1"/>
    </source>
</evidence>
<dbReference type="InterPro" id="IPR058625">
    <property type="entry name" value="MdtA-like_BSH"/>
</dbReference>
<evidence type="ECO:0000259" key="8">
    <source>
        <dbReference type="Pfam" id="PF25944"/>
    </source>
</evidence>
<organism evidence="10 11">
    <name type="scientific">Ramlibacter tataouinensis</name>
    <dbReference type="NCBI Taxonomy" id="94132"/>
    <lineage>
        <taxon>Bacteria</taxon>
        <taxon>Pseudomonadati</taxon>
        <taxon>Pseudomonadota</taxon>
        <taxon>Betaproteobacteria</taxon>
        <taxon>Burkholderiales</taxon>
        <taxon>Comamonadaceae</taxon>
        <taxon>Ramlibacter</taxon>
    </lineage>
</organism>
<keyword evidence="3" id="KW-0175">Coiled coil</keyword>
<feature type="coiled-coil region" evidence="3">
    <location>
        <begin position="102"/>
        <end position="160"/>
    </location>
</feature>
<dbReference type="InterPro" id="IPR058624">
    <property type="entry name" value="MdtA-like_HH"/>
</dbReference>
<dbReference type="RefSeq" id="WP_061495702.1">
    <property type="nucleotide sequence ID" value="NZ_CP010951.1"/>
</dbReference>
<dbReference type="Pfam" id="PF25876">
    <property type="entry name" value="HH_MFP_RND"/>
    <property type="match status" value="1"/>
</dbReference>
<dbReference type="PANTHER" id="PTHR30158">
    <property type="entry name" value="ACRA/E-RELATED COMPONENT OF DRUG EFFLUX TRANSPORTER"/>
    <property type="match status" value="1"/>
</dbReference>
<evidence type="ECO:0000259" key="7">
    <source>
        <dbReference type="Pfam" id="PF25917"/>
    </source>
</evidence>
<dbReference type="AlphaFoldDB" id="A0A127JV37"/>
<dbReference type="InterPro" id="IPR058627">
    <property type="entry name" value="MdtA-like_C"/>
</dbReference>
<reference evidence="10 11" key="1">
    <citation type="journal article" date="2014" name="Int. J. Syst. Evol. Microbiol.">
        <title>Ramlibacter solisilvae sp. nov., isolated from forest soil, and emended description of the genus Ramlibacter.</title>
        <authorList>
            <person name="Lee H.J."/>
            <person name="Lee S.H."/>
            <person name="Lee S.S."/>
            <person name="Lee J.S."/>
            <person name="Kim Y."/>
            <person name="Kim S.C."/>
            <person name="Jeon C.O."/>
        </authorList>
    </citation>
    <scope>NUCLEOTIDE SEQUENCE [LARGE SCALE GENOMIC DNA]</scope>
    <source>
        <strain evidence="10 11">5-10</strain>
    </source>
</reference>